<organism evidence="2 3">
    <name type="scientific">Cladophialophora immunda</name>
    <dbReference type="NCBI Taxonomy" id="569365"/>
    <lineage>
        <taxon>Eukaryota</taxon>
        <taxon>Fungi</taxon>
        <taxon>Dikarya</taxon>
        <taxon>Ascomycota</taxon>
        <taxon>Pezizomycotina</taxon>
        <taxon>Eurotiomycetes</taxon>
        <taxon>Chaetothyriomycetidae</taxon>
        <taxon>Chaetothyriales</taxon>
        <taxon>Herpotrichiellaceae</taxon>
        <taxon>Cladophialophora</taxon>
    </lineage>
</organism>
<gene>
    <name evidence="2" type="ORF">PV07_11138</name>
</gene>
<dbReference type="AlphaFoldDB" id="A0A0D2BX13"/>
<feature type="compositionally biased region" description="Polar residues" evidence="1">
    <location>
        <begin position="54"/>
        <end position="73"/>
    </location>
</feature>
<dbReference type="EMBL" id="KN847046">
    <property type="protein sequence ID" value="KIW22890.1"/>
    <property type="molecule type" value="Genomic_DNA"/>
</dbReference>
<accession>A0A0D2BX13</accession>
<dbReference type="VEuPathDB" id="FungiDB:PV07_11138"/>
<proteinExistence type="predicted"/>
<evidence type="ECO:0000256" key="1">
    <source>
        <dbReference type="SAM" id="MobiDB-lite"/>
    </source>
</evidence>
<sequence>MDLDLGYLGATDGVCSAFDNDHHFLQQKSAFESKPNIKLSRSLDHGGHPIRVPQFQSKLQPQSKSPVQNRQEK</sequence>
<name>A0A0D2BX13_9EURO</name>
<keyword evidence="3" id="KW-1185">Reference proteome</keyword>
<reference evidence="2 3" key="1">
    <citation type="submission" date="2015-01" db="EMBL/GenBank/DDBJ databases">
        <title>The Genome Sequence of Cladophialophora immunda CBS83496.</title>
        <authorList>
            <consortium name="The Broad Institute Genomics Platform"/>
            <person name="Cuomo C."/>
            <person name="de Hoog S."/>
            <person name="Gorbushina A."/>
            <person name="Stielow B."/>
            <person name="Teixiera M."/>
            <person name="Abouelleil A."/>
            <person name="Chapman S.B."/>
            <person name="Priest M."/>
            <person name="Young S.K."/>
            <person name="Wortman J."/>
            <person name="Nusbaum C."/>
            <person name="Birren B."/>
        </authorList>
    </citation>
    <scope>NUCLEOTIDE SEQUENCE [LARGE SCALE GENOMIC DNA]</scope>
    <source>
        <strain evidence="2 3">CBS 83496</strain>
    </source>
</reference>
<protein>
    <submittedName>
        <fullName evidence="2">Uncharacterized protein</fullName>
    </submittedName>
</protein>
<evidence type="ECO:0000313" key="3">
    <source>
        <dbReference type="Proteomes" id="UP000054466"/>
    </source>
</evidence>
<dbReference type="RefSeq" id="XP_016243106.1">
    <property type="nucleotide sequence ID" value="XM_016398544.1"/>
</dbReference>
<dbReference type="GeneID" id="27350332"/>
<dbReference type="HOGENOM" id="CLU_2704615_0_0_1"/>
<evidence type="ECO:0000313" key="2">
    <source>
        <dbReference type="EMBL" id="KIW22890.1"/>
    </source>
</evidence>
<dbReference type="OrthoDB" id="4146015at2759"/>
<feature type="region of interest" description="Disordered" evidence="1">
    <location>
        <begin position="36"/>
        <end position="73"/>
    </location>
</feature>
<dbReference type="Proteomes" id="UP000054466">
    <property type="component" value="Unassembled WGS sequence"/>
</dbReference>